<dbReference type="Pfam" id="PF18846">
    <property type="entry name" value="baeRF_family5"/>
    <property type="match status" value="1"/>
</dbReference>
<dbReference type="AlphaFoldDB" id="A0A419UZH0"/>
<evidence type="ECO:0000313" key="3">
    <source>
        <dbReference type="Proteomes" id="UP000285120"/>
    </source>
</evidence>
<dbReference type="InterPro" id="IPR040983">
    <property type="entry name" value="Bact_RF_family5"/>
</dbReference>
<dbReference type="Proteomes" id="UP000285120">
    <property type="component" value="Unassembled WGS sequence"/>
</dbReference>
<keyword evidence="3" id="KW-1185">Reference proteome</keyword>
<organism evidence="2 3">
    <name type="scientific">Sinobaca qinghaiensis</name>
    <dbReference type="NCBI Taxonomy" id="342944"/>
    <lineage>
        <taxon>Bacteria</taxon>
        <taxon>Bacillati</taxon>
        <taxon>Bacillota</taxon>
        <taxon>Bacilli</taxon>
        <taxon>Bacillales</taxon>
        <taxon>Sporolactobacillaceae</taxon>
        <taxon>Sinobaca</taxon>
    </lineage>
</organism>
<name>A0A419UZH0_9BACL</name>
<dbReference type="OrthoDB" id="5241360at2"/>
<evidence type="ECO:0000313" key="2">
    <source>
        <dbReference type="EMBL" id="RKD71069.1"/>
    </source>
</evidence>
<reference evidence="2 3" key="1">
    <citation type="submission" date="2018-09" db="EMBL/GenBank/DDBJ databases">
        <title>Genomic Encyclopedia of Archaeal and Bacterial Type Strains, Phase II (KMG-II): from individual species to whole genera.</title>
        <authorList>
            <person name="Goeker M."/>
        </authorList>
    </citation>
    <scope>NUCLEOTIDE SEQUENCE [LARGE SCALE GENOMIC DNA]</scope>
    <source>
        <strain evidence="2 3">DSM 17008</strain>
    </source>
</reference>
<dbReference type="EMBL" id="RAPK01000010">
    <property type="protein sequence ID" value="RKD71069.1"/>
    <property type="molecule type" value="Genomic_DNA"/>
</dbReference>
<gene>
    <name evidence="2" type="ORF">ATL39_2459</name>
</gene>
<keyword evidence="1" id="KW-0175">Coiled coil</keyword>
<dbReference type="RefSeq" id="WP_120193630.1">
    <property type="nucleotide sequence ID" value="NZ_RAPK01000010.1"/>
</dbReference>
<feature type="coiled-coil region" evidence="1">
    <location>
        <begin position="55"/>
        <end position="82"/>
    </location>
</feature>
<proteinExistence type="predicted"/>
<sequence length="266" mass="30595">MSEVENIKKLSNVQDENGILSIYLNTDFTEGSQQGGEWKIRLKNGLKKLKEYAEASESKEQLKTYKKTAEKADQRIHDLQADMQKGLVLIVDSKGSILLEKILQVPIETDFQWEKHPVVDQLDFLQKDYPAAGILLVQQRDVILLDTALGEIRDQRKFSWELESEDWKQYQGTAARAKTASGSTHVDELQQRFEENQQRWYKKLAPTLDKEVKKRGLEGVYLVGSKEYVRDLEQHLGAKIIDTIPKNLISKPAHEIVNEVYGEIVR</sequence>
<protein>
    <submittedName>
        <fullName evidence="2">Protein required for attachment to host cells</fullName>
    </submittedName>
</protein>
<accession>A0A419UZH0</accession>
<comment type="caution">
    <text evidence="2">The sequence shown here is derived from an EMBL/GenBank/DDBJ whole genome shotgun (WGS) entry which is preliminary data.</text>
</comment>
<evidence type="ECO:0000256" key="1">
    <source>
        <dbReference type="SAM" id="Coils"/>
    </source>
</evidence>